<feature type="repeat" description="ANK" evidence="1">
    <location>
        <begin position="65"/>
        <end position="92"/>
    </location>
</feature>
<dbReference type="SUPFAM" id="SSF48403">
    <property type="entry name" value="Ankyrin repeat"/>
    <property type="match status" value="1"/>
</dbReference>
<organism evidence="2 3">
    <name type="scientific">Fraxinus pennsylvanica</name>
    <dbReference type="NCBI Taxonomy" id="56036"/>
    <lineage>
        <taxon>Eukaryota</taxon>
        <taxon>Viridiplantae</taxon>
        <taxon>Streptophyta</taxon>
        <taxon>Embryophyta</taxon>
        <taxon>Tracheophyta</taxon>
        <taxon>Spermatophyta</taxon>
        <taxon>Magnoliopsida</taxon>
        <taxon>eudicotyledons</taxon>
        <taxon>Gunneridae</taxon>
        <taxon>Pentapetalae</taxon>
        <taxon>asterids</taxon>
        <taxon>lamiids</taxon>
        <taxon>Lamiales</taxon>
        <taxon>Oleaceae</taxon>
        <taxon>Oleeae</taxon>
        <taxon>Fraxinus</taxon>
    </lineage>
</organism>
<dbReference type="PANTHER" id="PTHR24128">
    <property type="entry name" value="HOMEOBOX PROTEIN WARIAI"/>
    <property type="match status" value="1"/>
</dbReference>
<protein>
    <submittedName>
        <fullName evidence="2">Uncharacterized protein</fullName>
    </submittedName>
</protein>
<dbReference type="InterPro" id="IPR036770">
    <property type="entry name" value="Ankyrin_rpt-contain_sf"/>
</dbReference>
<evidence type="ECO:0000313" key="2">
    <source>
        <dbReference type="EMBL" id="CAI9784600.1"/>
    </source>
</evidence>
<dbReference type="Pfam" id="PF12796">
    <property type="entry name" value="Ank_2"/>
    <property type="match status" value="1"/>
</dbReference>
<accession>A0AAD2EEA4</accession>
<dbReference type="Gene3D" id="1.25.40.20">
    <property type="entry name" value="Ankyrin repeat-containing domain"/>
    <property type="match status" value="1"/>
</dbReference>
<dbReference type="EMBL" id="OU503056">
    <property type="protein sequence ID" value="CAI9784600.1"/>
    <property type="molecule type" value="Genomic_DNA"/>
</dbReference>
<proteinExistence type="predicted"/>
<dbReference type="PROSITE" id="PS50088">
    <property type="entry name" value="ANK_REPEAT"/>
    <property type="match status" value="1"/>
</dbReference>
<sequence>MTIVQDPHIVALYKKIHENPEYLNVPREMTFVESPLHTAASEGNTGLALEISRLKPSPGKKLNLSGPSPLHLALGKGHTNTVRRLVKHDPELICVPGREGITLLHYAVEKKGH</sequence>
<evidence type="ECO:0000256" key="1">
    <source>
        <dbReference type="PROSITE-ProRule" id="PRU00023"/>
    </source>
</evidence>
<keyword evidence="1" id="KW-0040">ANK repeat</keyword>
<reference evidence="2" key="1">
    <citation type="submission" date="2023-05" db="EMBL/GenBank/DDBJ databases">
        <authorList>
            <person name="Huff M."/>
        </authorList>
    </citation>
    <scope>NUCLEOTIDE SEQUENCE</scope>
</reference>
<evidence type="ECO:0000313" key="3">
    <source>
        <dbReference type="Proteomes" id="UP000834106"/>
    </source>
</evidence>
<keyword evidence="3" id="KW-1185">Reference proteome</keyword>
<gene>
    <name evidence="2" type="ORF">FPE_LOCUS32030</name>
</gene>
<dbReference type="PANTHER" id="PTHR24128:SF24">
    <property type="entry name" value="ANKYRIN REPEAT PROTEIN"/>
    <property type="match status" value="1"/>
</dbReference>
<dbReference type="AlphaFoldDB" id="A0AAD2EEA4"/>
<dbReference type="Proteomes" id="UP000834106">
    <property type="component" value="Chromosome 21"/>
</dbReference>
<dbReference type="PROSITE" id="PS50297">
    <property type="entry name" value="ANK_REP_REGION"/>
    <property type="match status" value="1"/>
</dbReference>
<dbReference type="InterPro" id="IPR002110">
    <property type="entry name" value="Ankyrin_rpt"/>
</dbReference>
<name>A0AAD2EEA4_9LAMI</name>